<keyword evidence="1" id="KW-0472">Membrane</keyword>
<accession>A0A7W9SRJ5</accession>
<protein>
    <submittedName>
        <fullName evidence="2">Prepilin-type processing-associated H-X9-DG protein/prepilin-type N-terminal cleavage/methylation domain-containing protein</fullName>
    </submittedName>
</protein>
<dbReference type="AlphaFoldDB" id="A0A7W9SRJ5"/>
<keyword evidence="1" id="KW-0812">Transmembrane</keyword>
<evidence type="ECO:0000313" key="3">
    <source>
        <dbReference type="Proteomes" id="UP000520814"/>
    </source>
</evidence>
<dbReference type="EMBL" id="JACHGW010000003">
    <property type="protein sequence ID" value="MBB6051536.1"/>
    <property type="molecule type" value="Genomic_DNA"/>
</dbReference>
<dbReference type="NCBIfam" id="TIGR04294">
    <property type="entry name" value="pre_pil_HX9DG"/>
    <property type="match status" value="1"/>
</dbReference>
<dbReference type="PANTHER" id="PTHR30093">
    <property type="entry name" value="GENERAL SECRETION PATHWAY PROTEIN G"/>
    <property type="match status" value="1"/>
</dbReference>
<organism evidence="2 3">
    <name type="scientific">Armatimonas rosea</name>
    <dbReference type="NCBI Taxonomy" id="685828"/>
    <lineage>
        <taxon>Bacteria</taxon>
        <taxon>Bacillati</taxon>
        <taxon>Armatimonadota</taxon>
        <taxon>Armatimonadia</taxon>
        <taxon>Armatimonadales</taxon>
        <taxon>Armatimonadaceae</taxon>
        <taxon>Armatimonas</taxon>
    </lineage>
</organism>
<reference evidence="2 3" key="1">
    <citation type="submission" date="2020-08" db="EMBL/GenBank/DDBJ databases">
        <title>Genomic Encyclopedia of Type Strains, Phase IV (KMG-IV): sequencing the most valuable type-strain genomes for metagenomic binning, comparative biology and taxonomic classification.</title>
        <authorList>
            <person name="Goeker M."/>
        </authorList>
    </citation>
    <scope>NUCLEOTIDE SEQUENCE [LARGE SCALE GENOMIC DNA]</scope>
    <source>
        <strain evidence="2 3">DSM 23562</strain>
    </source>
</reference>
<dbReference type="Pfam" id="PF07963">
    <property type="entry name" value="N_methyl"/>
    <property type="match status" value="1"/>
</dbReference>
<gene>
    <name evidence="2" type="ORF">HNQ39_003346</name>
</gene>
<dbReference type="InterPro" id="IPR045584">
    <property type="entry name" value="Pilin-like"/>
</dbReference>
<keyword evidence="3" id="KW-1185">Reference proteome</keyword>
<dbReference type="NCBIfam" id="TIGR02532">
    <property type="entry name" value="IV_pilin_GFxxxE"/>
    <property type="match status" value="1"/>
</dbReference>
<dbReference type="InterPro" id="IPR027558">
    <property type="entry name" value="Pre_pil_HX9DG_C"/>
</dbReference>
<evidence type="ECO:0000256" key="1">
    <source>
        <dbReference type="SAM" id="Phobius"/>
    </source>
</evidence>
<keyword evidence="1" id="KW-1133">Transmembrane helix</keyword>
<dbReference type="Gene3D" id="3.30.700.10">
    <property type="entry name" value="Glycoprotein, Type 4 Pilin"/>
    <property type="match status" value="1"/>
</dbReference>
<comment type="caution">
    <text evidence="2">The sequence shown here is derived from an EMBL/GenBank/DDBJ whole genome shotgun (WGS) entry which is preliminary data.</text>
</comment>
<sequence>MKRAFTIAELLVVIVIIGILAAILFPYDHYLHTHKPKSIACLSNMKDLGRSALMYAQDYDEHFPPAEKWMTLTMPYTHPQVNNTLFRCPTALDEAPKAVSSYAMDTRLSALPLEKLKEPTSRVLLYDSTRTDWDATDPGQTFAPRHSERGNVVFADGHAKARKWEDFCKESR</sequence>
<evidence type="ECO:0000313" key="2">
    <source>
        <dbReference type="EMBL" id="MBB6051536.1"/>
    </source>
</evidence>
<dbReference type="RefSeq" id="WP_184198677.1">
    <property type="nucleotide sequence ID" value="NZ_JACHGW010000003.1"/>
</dbReference>
<feature type="transmembrane region" description="Helical" evidence="1">
    <location>
        <begin position="7"/>
        <end position="27"/>
    </location>
</feature>
<dbReference type="Proteomes" id="UP000520814">
    <property type="component" value="Unassembled WGS sequence"/>
</dbReference>
<proteinExistence type="predicted"/>
<name>A0A7W9SRJ5_ARMRO</name>
<dbReference type="InterPro" id="IPR012902">
    <property type="entry name" value="N_methyl_site"/>
</dbReference>
<dbReference type="SUPFAM" id="SSF54523">
    <property type="entry name" value="Pili subunits"/>
    <property type="match status" value="1"/>
</dbReference>